<keyword evidence="10" id="KW-1185">Reference proteome</keyword>
<evidence type="ECO:0000313" key="9">
    <source>
        <dbReference type="EMBL" id="MCW9707421.1"/>
    </source>
</evidence>
<feature type="transmembrane region" description="Helical" evidence="8">
    <location>
        <begin position="300"/>
        <end position="318"/>
    </location>
</feature>
<feature type="transmembrane region" description="Helical" evidence="8">
    <location>
        <begin position="180"/>
        <end position="202"/>
    </location>
</feature>
<sequence>MKFSKELKKIYIKLVVRWRRLYKKYRNDFRGVEVELYDLNDRLRPYFRGLSLSLMLLALASLVGSFGFELPTEYQRLNSYLEFVIVLGFFGLFLSRIFFTSQRLQLIKSHLLEALLLSLLAVASLFYLLGIDSIFLVWGSLLDIDNTFRLLVFLTKIYLILLVVAKVIQASPILISVQRHPARVIVGSFAFIILFGAFLLMMPLTTVDGQGLSFVNALFTSTSAVCVTGLIVVDTATHFTTLGQSIILVLIQLGGLGIITFATLFAIFISDRLGVGQMMFLRDVLSEDRAHETFSTIKRIVGLTFFVEAVGVVGYYLSWEGVLPDPGNRLYHSVFHAVSAFCNAGFSTFSNSLADPANALNAGVNITTMFMIIVGGLGFTTIWELVRGNPRRKIRNRKWSLHTRLVLITTGLLIVGGAVMILALEWNHTLQDYATSDKLMLGLFQSITTRTAGFNTLDIGALTDGTTVVFLTLMVIGASPASTGGGIKTTTIAVLMLTVITTIRGKSRVEVAKKTIPRSTIYTAMTAFTLAAACLFLFTMLLTITEDLPFLDLLFEEFSAFATVGLSRGITSDLSTAGKSIVTLSMFIGRVGSVTLALAFAKRVDKQQYQYPKESVIVA</sequence>
<feature type="transmembrane region" description="Helical" evidence="8">
    <location>
        <begin position="467"/>
        <end position="500"/>
    </location>
</feature>
<feature type="transmembrane region" description="Helical" evidence="8">
    <location>
        <begin position="521"/>
        <end position="544"/>
    </location>
</feature>
<reference evidence="9 10" key="1">
    <citation type="submission" date="2021-03" db="EMBL/GenBank/DDBJ databases">
        <title>Aliifodinibius sp. nov., a new bacterium isolated from saline soil.</title>
        <authorList>
            <person name="Galisteo C."/>
            <person name="De La Haba R."/>
            <person name="Sanchez-Porro C."/>
            <person name="Ventosa A."/>
        </authorList>
    </citation>
    <scope>NUCLEOTIDE SEQUENCE [LARGE SCALE GENOMIC DNA]</scope>
    <source>
        <strain evidence="9 10">1BSP15-2V2</strain>
    </source>
</reference>
<feature type="transmembrane region" description="Helical" evidence="8">
    <location>
        <begin position="80"/>
        <end position="99"/>
    </location>
</feature>
<keyword evidence="2" id="KW-0813">Transport</keyword>
<dbReference type="InterPro" id="IPR003445">
    <property type="entry name" value="Cat_transpt"/>
</dbReference>
<comment type="caution">
    <text evidence="9">The sequence shown here is derived from an EMBL/GenBank/DDBJ whole genome shotgun (WGS) entry which is preliminary data.</text>
</comment>
<feature type="transmembrane region" description="Helical" evidence="8">
    <location>
        <begin position="405"/>
        <end position="424"/>
    </location>
</feature>
<evidence type="ECO:0008006" key="11">
    <source>
        <dbReference type="Google" id="ProtNLM"/>
    </source>
</evidence>
<protein>
    <recommendedName>
        <fullName evidence="11">Potassium uptake protein, TrkH family</fullName>
    </recommendedName>
</protein>
<dbReference type="Proteomes" id="UP001207918">
    <property type="component" value="Unassembled WGS sequence"/>
</dbReference>
<feature type="transmembrane region" description="Helical" evidence="8">
    <location>
        <begin position="581"/>
        <end position="601"/>
    </location>
</feature>
<feature type="transmembrane region" description="Helical" evidence="8">
    <location>
        <begin position="214"/>
        <end position="233"/>
    </location>
</feature>
<evidence type="ECO:0000256" key="2">
    <source>
        <dbReference type="ARBA" id="ARBA00022448"/>
    </source>
</evidence>
<dbReference type="PANTHER" id="PTHR32024:SF1">
    <property type="entry name" value="KTR SYSTEM POTASSIUM UPTAKE PROTEIN B"/>
    <property type="match status" value="1"/>
</dbReference>
<dbReference type="Pfam" id="PF02386">
    <property type="entry name" value="TrkH"/>
    <property type="match status" value="1"/>
</dbReference>
<dbReference type="EMBL" id="JAGGJA010000006">
    <property type="protein sequence ID" value="MCW9707421.1"/>
    <property type="molecule type" value="Genomic_DNA"/>
</dbReference>
<keyword evidence="6" id="KW-0406">Ion transport</keyword>
<dbReference type="PANTHER" id="PTHR32024">
    <property type="entry name" value="TRK SYSTEM POTASSIUM UPTAKE PROTEIN TRKG-RELATED"/>
    <property type="match status" value="1"/>
</dbReference>
<feature type="transmembrane region" description="Helical" evidence="8">
    <location>
        <begin position="111"/>
        <end position="138"/>
    </location>
</feature>
<evidence type="ECO:0000256" key="4">
    <source>
        <dbReference type="ARBA" id="ARBA00022692"/>
    </source>
</evidence>
<evidence type="ECO:0000256" key="6">
    <source>
        <dbReference type="ARBA" id="ARBA00023065"/>
    </source>
</evidence>
<feature type="transmembrane region" description="Helical" evidence="8">
    <location>
        <begin position="46"/>
        <end position="68"/>
    </location>
</feature>
<feature type="transmembrane region" description="Helical" evidence="8">
    <location>
        <begin position="330"/>
        <end position="350"/>
    </location>
</feature>
<proteinExistence type="predicted"/>
<feature type="transmembrane region" description="Helical" evidence="8">
    <location>
        <begin position="362"/>
        <end position="385"/>
    </location>
</feature>
<evidence type="ECO:0000256" key="1">
    <source>
        <dbReference type="ARBA" id="ARBA00004651"/>
    </source>
</evidence>
<evidence type="ECO:0000313" key="10">
    <source>
        <dbReference type="Proteomes" id="UP001207918"/>
    </source>
</evidence>
<organism evidence="9 10">
    <name type="scientific">Fodinibius salsisoli</name>
    <dbReference type="NCBI Taxonomy" id="2820877"/>
    <lineage>
        <taxon>Bacteria</taxon>
        <taxon>Pseudomonadati</taxon>
        <taxon>Balneolota</taxon>
        <taxon>Balneolia</taxon>
        <taxon>Balneolales</taxon>
        <taxon>Balneolaceae</taxon>
        <taxon>Fodinibius</taxon>
    </lineage>
</organism>
<gene>
    <name evidence="9" type="ORF">J6I44_11170</name>
</gene>
<comment type="subcellular location">
    <subcellularLocation>
        <location evidence="1">Cell membrane</location>
        <topology evidence="1">Multi-pass membrane protein</topology>
    </subcellularLocation>
</comment>
<evidence type="ECO:0000256" key="3">
    <source>
        <dbReference type="ARBA" id="ARBA00022475"/>
    </source>
</evidence>
<evidence type="ECO:0000256" key="7">
    <source>
        <dbReference type="ARBA" id="ARBA00023136"/>
    </source>
</evidence>
<keyword evidence="7 8" id="KW-0472">Membrane</keyword>
<keyword evidence="5 8" id="KW-1133">Transmembrane helix</keyword>
<accession>A0ABT3PNJ3</accession>
<feature type="transmembrane region" description="Helical" evidence="8">
    <location>
        <begin position="150"/>
        <end position="168"/>
    </location>
</feature>
<evidence type="ECO:0000256" key="8">
    <source>
        <dbReference type="SAM" id="Phobius"/>
    </source>
</evidence>
<keyword evidence="3" id="KW-1003">Cell membrane</keyword>
<feature type="transmembrane region" description="Helical" evidence="8">
    <location>
        <begin position="245"/>
        <end position="269"/>
    </location>
</feature>
<keyword evidence="4 8" id="KW-0812">Transmembrane</keyword>
<name>A0ABT3PNJ3_9BACT</name>
<evidence type="ECO:0000256" key="5">
    <source>
        <dbReference type="ARBA" id="ARBA00022989"/>
    </source>
</evidence>
<dbReference type="RefSeq" id="WP_265766203.1">
    <property type="nucleotide sequence ID" value="NZ_JAGGJA010000006.1"/>
</dbReference>